<sequence length="518" mass="58026">MKSLGKLILFLIVISCKAVSAQEAQNPIIFADVPDMSMIRVGDTYYMSSTTMHMSPGVPIMKSQDLVNWTLVNYAYDHLADSDALNLSHHKNAYGHGSWASSLRFHEGRYYLSTFSSNTGKTHIYTTKDIENGPWRAHEFRPMLHDHSLFFDHGKIYMIWGSGRLHIAELEADLSGIRAGTERTLIEDATLPSLPKGAKMGLPAEGSQLFKINGMYYLFNISWPAGGMRTVIVHRARQLEGPYEGKVVLQDQGVAQGGLIDMPNGQWYAYLFQDHGAVGRIPYLVPVGWKDAWPVMGEQGKVPSKLKLPESKGLMPGIVSSDEFSRTKDQSALPLVWQWNHQPDSNLWSVTERIGFLRLKTGELANDFLQAKNTLTQRTIGPTCSGSIAIDVSQMKDGDFAGLSLLQKNYGLLGVRMEGKDKSLVMVNAHTGIPEEVAKIALKEQRIFLKASCDFRNRKDIAQFYYSTNGSQWKAIGNELKMSYTIPHFMGYRFALFNYASKAAGGYVDFDYFHFTTN</sequence>
<name>A0ABP8A6F7_9SPHI</name>
<evidence type="ECO:0000313" key="7">
    <source>
        <dbReference type="EMBL" id="GAA4178822.1"/>
    </source>
</evidence>
<feature type="domain" description="Beta-xylosidase C-terminal Concanavalin A-like" evidence="6">
    <location>
        <begin position="329"/>
        <end position="515"/>
    </location>
</feature>
<dbReference type="CDD" id="cd09001">
    <property type="entry name" value="GH43_FsAxh1-like"/>
    <property type="match status" value="1"/>
</dbReference>
<dbReference type="Gene3D" id="2.115.10.20">
    <property type="entry name" value="Glycosyl hydrolase domain, family 43"/>
    <property type="match status" value="1"/>
</dbReference>
<evidence type="ECO:0000313" key="8">
    <source>
        <dbReference type="Proteomes" id="UP001500167"/>
    </source>
</evidence>
<dbReference type="EMBL" id="BAAAZK010000007">
    <property type="protein sequence ID" value="GAA4178822.1"/>
    <property type="molecule type" value="Genomic_DNA"/>
</dbReference>
<dbReference type="InterPro" id="IPR013320">
    <property type="entry name" value="ConA-like_dom_sf"/>
</dbReference>
<evidence type="ECO:0000259" key="6">
    <source>
        <dbReference type="Pfam" id="PF17851"/>
    </source>
</evidence>
<evidence type="ECO:0000256" key="1">
    <source>
        <dbReference type="ARBA" id="ARBA00009865"/>
    </source>
</evidence>
<comment type="similarity">
    <text evidence="1 4">Belongs to the glycosyl hydrolase 43 family.</text>
</comment>
<keyword evidence="8" id="KW-1185">Reference proteome</keyword>
<dbReference type="Pfam" id="PF17851">
    <property type="entry name" value="GH43_C2"/>
    <property type="match status" value="1"/>
</dbReference>
<evidence type="ECO:0000256" key="3">
    <source>
        <dbReference type="ARBA" id="ARBA00023295"/>
    </source>
</evidence>
<dbReference type="SUPFAM" id="SSF75005">
    <property type="entry name" value="Arabinanase/levansucrase/invertase"/>
    <property type="match status" value="1"/>
</dbReference>
<dbReference type="Gene3D" id="2.60.120.200">
    <property type="match status" value="1"/>
</dbReference>
<dbReference type="Proteomes" id="UP001500167">
    <property type="component" value="Unassembled WGS sequence"/>
</dbReference>
<dbReference type="SUPFAM" id="SSF49899">
    <property type="entry name" value="Concanavalin A-like lectins/glucanases"/>
    <property type="match status" value="1"/>
</dbReference>
<gene>
    <name evidence="7" type="ORF">GCM10022218_30370</name>
</gene>
<dbReference type="PANTHER" id="PTHR42812:SF12">
    <property type="entry name" value="BETA-XYLOSIDASE-RELATED"/>
    <property type="match status" value="1"/>
</dbReference>
<dbReference type="InterPro" id="IPR023296">
    <property type="entry name" value="Glyco_hydro_beta-prop_sf"/>
</dbReference>
<evidence type="ECO:0000256" key="4">
    <source>
        <dbReference type="RuleBase" id="RU361187"/>
    </source>
</evidence>
<keyword evidence="2 4" id="KW-0378">Hydrolase</keyword>
<dbReference type="Pfam" id="PF04616">
    <property type="entry name" value="Glyco_hydro_43"/>
    <property type="match status" value="1"/>
</dbReference>
<accession>A0ABP8A6F7</accession>
<protein>
    <submittedName>
        <fullName evidence="7">Glycoside hydrolase family 43 protein</fullName>
    </submittedName>
</protein>
<keyword evidence="3 4" id="KW-0326">Glycosidase</keyword>
<dbReference type="GO" id="GO:0016787">
    <property type="term" value="F:hydrolase activity"/>
    <property type="evidence" value="ECO:0007669"/>
    <property type="project" value="UniProtKB-KW"/>
</dbReference>
<feature type="signal peptide" evidence="5">
    <location>
        <begin position="1"/>
        <end position="21"/>
    </location>
</feature>
<evidence type="ECO:0000256" key="5">
    <source>
        <dbReference type="SAM" id="SignalP"/>
    </source>
</evidence>
<dbReference type="PANTHER" id="PTHR42812">
    <property type="entry name" value="BETA-XYLOSIDASE"/>
    <property type="match status" value="1"/>
</dbReference>
<dbReference type="InterPro" id="IPR006710">
    <property type="entry name" value="Glyco_hydro_43"/>
</dbReference>
<feature type="chain" id="PRO_5047319490" evidence="5">
    <location>
        <begin position="22"/>
        <end position="518"/>
    </location>
</feature>
<dbReference type="InterPro" id="IPR051795">
    <property type="entry name" value="Glycosyl_Hydrlase_43"/>
</dbReference>
<keyword evidence="5" id="KW-0732">Signal</keyword>
<dbReference type="InterPro" id="IPR041542">
    <property type="entry name" value="GH43_C2"/>
</dbReference>
<comment type="caution">
    <text evidence="7">The sequence shown here is derived from an EMBL/GenBank/DDBJ whole genome shotgun (WGS) entry which is preliminary data.</text>
</comment>
<dbReference type="RefSeq" id="WP_346086757.1">
    <property type="nucleotide sequence ID" value="NZ_BAAAZK010000007.1"/>
</dbReference>
<reference evidence="8" key="1">
    <citation type="journal article" date="2019" name="Int. J. Syst. Evol. Microbiol.">
        <title>The Global Catalogue of Microorganisms (GCM) 10K type strain sequencing project: providing services to taxonomists for standard genome sequencing and annotation.</title>
        <authorList>
            <consortium name="The Broad Institute Genomics Platform"/>
            <consortium name="The Broad Institute Genome Sequencing Center for Infectious Disease"/>
            <person name="Wu L."/>
            <person name="Ma J."/>
        </authorList>
    </citation>
    <scope>NUCLEOTIDE SEQUENCE [LARGE SCALE GENOMIC DNA]</scope>
    <source>
        <strain evidence="8">JCM 16722</strain>
    </source>
</reference>
<proteinExistence type="inferred from homology"/>
<evidence type="ECO:0000256" key="2">
    <source>
        <dbReference type="ARBA" id="ARBA00022801"/>
    </source>
</evidence>
<organism evidence="7 8">
    <name type="scientific">Sphingobacterium ginsenosidimutans</name>
    <dbReference type="NCBI Taxonomy" id="687845"/>
    <lineage>
        <taxon>Bacteria</taxon>
        <taxon>Pseudomonadati</taxon>
        <taxon>Bacteroidota</taxon>
        <taxon>Sphingobacteriia</taxon>
        <taxon>Sphingobacteriales</taxon>
        <taxon>Sphingobacteriaceae</taxon>
        <taxon>Sphingobacterium</taxon>
    </lineage>
</organism>